<dbReference type="SUPFAM" id="SSF48371">
    <property type="entry name" value="ARM repeat"/>
    <property type="match status" value="2"/>
</dbReference>
<gene>
    <name evidence="2" type="ORF">EZS28_017821</name>
</gene>
<dbReference type="AlphaFoldDB" id="A0A5J4VVY5"/>
<evidence type="ECO:0000256" key="1">
    <source>
        <dbReference type="SAM" id="MobiDB-lite"/>
    </source>
</evidence>
<feature type="compositionally biased region" description="Polar residues" evidence="1">
    <location>
        <begin position="490"/>
        <end position="506"/>
    </location>
</feature>
<sequence>MNKILANFSSINEVLQRPLDGTQKQINEVIKKQENVCIKLNEMFKDKEDDEGRQFANQAGIVDSLLKIYSTYDLNLINHSFTSAFVSITQPCSVDTREQLFRDNIYTTLFRLLKYKGQDKHVVIDALMSIFYILSALAIKSKQLETHPHFEMVNKQQGVLKLYRLFLESRDNESKDYSAFCIGLIYRSKEIDYSMREDIIEYVKSRISIPLYYAKDQVKLVLSCLARNQVNYAQIFKFNLADYQAEMIKITDRSDSSFDLSYQLYKQIYICDILSAILQDRYDEDLRQRIIDSGIIDSLRTMYTKRDPDLFSCSFTELLAKLVDYSSDNIKQQIVSKKLYPSLVRVIELTNEDVTEFAIQSISILLKYGNDVDPLAEFHPHFEQLRSCKGITKIFELLYRYSNKIILRCAALSIGYLYKRREIENQIMKQKVVDILLINQKHLDERIKNESTKVLEILQLEPVILASSSSALLSDSLSNSKPNQIRSIEQIKGQQKQEGTNNQTNKINDDSEEEIDANKVVFMSQIEIDFKHPEKAQKQIDEKVKYYEQQIKDQKIKGANIEKIRKSLEDQVKKVQDTFKGYKSDSESESGSEDDQSDDYVDLQQQQQIEIKNQEIAQRMNGEYEQRYQIVEQQNRDKNKILNQQLQRISKRVCIFKLINDDLRSQTLSKQENACIYLNSLFNKKEDEEGRNLLDQTGVIDTLLNIYDTCDLSSINRNFTQIFNSITHPSPNLNFRKQLFRENIYPSLLRLFEHKEDQFVAVDGIVSIFHILLPGASDLKQPKTHPHFEVLRECGGIQKIFNLFRERKDKASKDFACFCIGMIFKARELECQIRREVLIYMKARLDRYDQGQQSTAFHALNCLALNPSNRYEIKREGINISKP</sequence>
<protein>
    <submittedName>
        <fullName evidence="2">Uncharacterized protein</fullName>
    </submittedName>
</protein>
<comment type="caution">
    <text evidence="2">The sequence shown here is derived from an EMBL/GenBank/DDBJ whole genome shotgun (WGS) entry which is preliminary data.</text>
</comment>
<evidence type="ECO:0000313" key="2">
    <source>
        <dbReference type="EMBL" id="KAA6386652.1"/>
    </source>
</evidence>
<accession>A0A5J4VVY5</accession>
<name>A0A5J4VVY5_9EUKA</name>
<proteinExistence type="predicted"/>
<dbReference type="InterPro" id="IPR016024">
    <property type="entry name" value="ARM-type_fold"/>
</dbReference>
<reference evidence="2 3" key="1">
    <citation type="submission" date="2019-03" db="EMBL/GenBank/DDBJ databases">
        <title>Single cell metagenomics reveals metabolic interactions within the superorganism composed of flagellate Streblomastix strix and complex community of Bacteroidetes bacteria on its surface.</title>
        <authorList>
            <person name="Treitli S.C."/>
            <person name="Kolisko M."/>
            <person name="Husnik F."/>
            <person name="Keeling P."/>
            <person name="Hampl V."/>
        </authorList>
    </citation>
    <scope>NUCLEOTIDE SEQUENCE [LARGE SCALE GENOMIC DNA]</scope>
    <source>
        <strain evidence="2">ST1C</strain>
    </source>
</reference>
<evidence type="ECO:0000313" key="3">
    <source>
        <dbReference type="Proteomes" id="UP000324800"/>
    </source>
</evidence>
<dbReference type="EMBL" id="SNRW01004709">
    <property type="protein sequence ID" value="KAA6386652.1"/>
    <property type="molecule type" value="Genomic_DNA"/>
</dbReference>
<feature type="region of interest" description="Disordered" evidence="1">
    <location>
        <begin position="579"/>
        <end position="600"/>
    </location>
</feature>
<organism evidence="2 3">
    <name type="scientific">Streblomastix strix</name>
    <dbReference type="NCBI Taxonomy" id="222440"/>
    <lineage>
        <taxon>Eukaryota</taxon>
        <taxon>Metamonada</taxon>
        <taxon>Preaxostyla</taxon>
        <taxon>Oxymonadida</taxon>
        <taxon>Streblomastigidae</taxon>
        <taxon>Streblomastix</taxon>
    </lineage>
</organism>
<feature type="compositionally biased region" description="Acidic residues" evidence="1">
    <location>
        <begin position="587"/>
        <end position="600"/>
    </location>
</feature>
<dbReference type="Gene3D" id="1.25.10.10">
    <property type="entry name" value="Leucine-rich Repeat Variant"/>
    <property type="match status" value="2"/>
</dbReference>
<dbReference type="Proteomes" id="UP000324800">
    <property type="component" value="Unassembled WGS sequence"/>
</dbReference>
<dbReference type="InterPro" id="IPR011989">
    <property type="entry name" value="ARM-like"/>
</dbReference>
<feature type="region of interest" description="Disordered" evidence="1">
    <location>
        <begin position="490"/>
        <end position="512"/>
    </location>
</feature>